<dbReference type="Pfam" id="PF18382">
    <property type="entry name" value="Formin_GBD_N"/>
    <property type="match status" value="1"/>
</dbReference>
<keyword evidence="4" id="KW-0009">Actin-binding</keyword>
<accession>A0A7K5WIP8</accession>
<evidence type="ECO:0000256" key="3">
    <source>
        <dbReference type="ARBA" id="ARBA00022553"/>
    </source>
</evidence>
<evidence type="ECO:0000256" key="5">
    <source>
        <dbReference type="ARBA" id="ARBA00023212"/>
    </source>
</evidence>
<evidence type="ECO:0000256" key="4">
    <source>
        <dbReference type="ARBA" id="ARBA00023203"/>
    </source>
</evidence>
<dbReference type="InterPro" id="IPR042201">
    <property type="entry name" value="FH2_Formin_sf"/>
</dbReference>
<dbReference type="InterPro" id="IPR015425">
    <property type="entry name" value="FH2_Formin"/>
</dbReference>
<dbReference type="GO" id="GO:0051015">
    <property type="term" value="F:actin filament binding"/>
    <property type="evidence" value="ECO:0007669"/>
    <property type="project" value="TreeGrafter"/>
</dbReference>
<feature type="non-terminal residue" evidence="11">
    <location>
        <position position="1"/>
    </location>
</feature>
<dbReference type="EMBL" id="VYXD01010567">
    <property type="protein sequence ID" value="NWU41097.1"/>
    <property type="molecule type" value="Genomic_DNA"/>
</dbReference>
<proteinExistence type="inferred from homology"/>
<feature type="region of interest" description="Disordered" evidence="7">
    <location>
        <begin position="1387"/>
        <end position="1425"/>
    </location>
</feature>
<feature type="compositionally biased region" description="Low complexity" evidence="7">
    <location>
        <begin position="1413"/>
        <end position="1424"/>
    </location>
</feature>
<feature type="compositionally biased region" description="Acidic residues" evidence="7">
    <location>
        <begin position="679"/>
        <end position="694"/>
    </location>
</feature>
<keyword evidence="5" id="KW-0206">Cytoskeleton</keyword>
<feature type="compositionally biased region" description="Polar residues" evidence="7">
    <location>
        <begin position="449"/>
        <end position="459"/>
    </location>
</feature>
<organism evidence="11 12">
    <name type="scientific">Hylia prasina</name>
    <name type="common">green hylia</name>
    <dbReference type="NCBI Taxonomy" id="208073"/>
    <lineage>
        <taxon>Eukaryota</taxon>
        <taxon>Metazoa</taxon>
        <taxon>Chordata</taxon>
        <taxon>Craniata</taxon>
        <taxon>Vertebrata</taxon>
        <taxon>Euteleostomi</taxon>
        <taxon>Archelosauria</taxon>
        <taxon>Archosauria</taxon>
        <taxon>Dinosauria</taxon>
        <taxon>Saurischia</taxon>
        <taxon>Theropoda</taxon>
        <taxon>Coelurosauria</taxon>
        <taxon>Aves</taxon>
        <taxon>Neognathae</taxon>
        <taxon>Neoaves</taxon>
        <taxon>Telluraves</taxon>
        <taxon>Australaves</taxon>
        <taxon>Passeriformes</taxon>
        <taxon>Sylvioidea</taxon>
        <taxon>Sylviidae</taxon>
        <taxon>Acrocephalinae</taxon>
        <taxon>Hylia</taxon>
    </lineage>
</organism>
<evidence type="ECO:0000313" key="11">
    <source>
        <dbReference type="EMBL" id="NWU41097.1"/>
    </source>
</evidence>
<feature type="compositionally biased region" description="Basic and acidic residues" evidence="7">
    <location>
        <begin position="760"/>
        <end position="771"/>
    </location>
</feature>
<protein>
    <submittedName>
        <fullName evidence="11">FHOD3 protein</fullName>
    </submittedName>
</protein>
<dbReference type="Pfam" id="PF02181">
    <property type="entry name" value="FH2"/>
    <property type="match status" value="1"/>
</dbReference>
<feature type="compositionally biased region" description="Polar residues" evidence="7">
    <location>
        <begin position="772"/>
        <end position="787"/>
    </location>
</feature>
<feature type="region of interest" description="Disordered" evidence="7">
    <location>
        <begin position="614"/>
        <end position="787"/>
    </location>
</feature>
<dbReference type="InterPro" id="IPR016024">
    <property type="entry name" value="ARM-type_fold"/>
</dbReference>
<evidence type="ECO:0000259" key="10">
    <source>
        <dbReference type="PROSITE" id="PS51444"/>
    </source>
</evidence>
<feature type="compositionally biased region" description="Low complexity" evidence="7">
    <location>
        <begin position="669"/>
        <end position="678"/>
    </location>
</feature>
<feature type="compositionally biased region" description="Basic and acidic residues" evidence="7">
    <location>
        <begin position="376"/>
        <end position="385"/>
    </location>
</feature>
<feature type="domain" description="FH2" evidence="10">
    <location>
        <begin position="1008"/>
        <end position="1404"/>
    </location>
</feature>
<dbReference type="PROSITE" id="PS51231">
    <property type="entry name" value="DAD"/>
    <property type="match status" value="1"/>
</dbReference>
<evidence type="ECO:0000313" key="12">
    <source>
        <dbReference type="Proteomes" id="UP000557268"/>
    </source>
</evidence>
<feature type="compositionally biased region" description="Low complexity" evidence="7">
    <location>
        <begin position="415"/>
        <end position="448"/>
    </location>
</feature>
<evidence type="ECO:0000256" key="2">
    <source>
        <dbReference type="ARBA" id="ARBA00022490"/>
    </source>
</evidence>
<dbReference type="InterPro" id="IPR014767">
    <property type="entry name" value="DAD_dom"/>
</dbReference>
<dbReference type="Gene3D" id="1.25.10.10">
    <property type="entry name" value="Leucine-rich Repeat Variant"/>
    <property type="match status" value="1"/>
</dbReference>
<keyword evidence="3" id="KW-0597">Phosphoprotein</keyword>
<keyword evidence="12" id="KW-1185">Reference proteome</keyword>
<feature type="compositionally biased region" description="Low complexity" evidence="7">
    <location>
        <begin position="520"/>
        <end position="529"/>
    </location>
</feature>
<dbReference type="GO" id="GO:0045214">
    <property type="term" value="P:sarcomere organization"/>
    <property type="evidence" value="ECO:0007669"/>
    <property type="project" value="TreeGrafter"/>
</dbReference>
<dbReference type="FunFam" id="1.25.10.10:FF:000056">
    <property type="entry name" value="FH1/FH2 domain-containing protein 3 isoform X1"/>
    <property type="match status" value="1"/>
</dbReference>
<comment type="caution">
    <text evidence="11">The sequence shown here is derived from an EMBL/GenBank/DDBJ whole genome shotgun (WGS) entry which is preliminary data.</text>
</comment>
<feature type="domain" description="GBD/FH3" evidence="9">
    <location>
        <begin position="1"/>
        <end position="370"/>
    </location>
</feature>
<dbReference type="GO" id="GO:0005856">
    <property type="term" value="C:cytoskeleton"/>
    <property type="evidence" value="ECO:0007669"/>
    <property type="project" value="UniProtKB-SubCell"/>
</dbReference>
<dbReference type="GO" id="GO:0005737">
    <property type="term" value="C:cytoplasm"/>
    <property type="evidence" value="ECO:0007669"/>
    <property type="project" value="TreeGrafter"/>
</dbReference>
<feature type="region of interest" description="Disordered" evidence="7">
    <location>
        <begin position="503"/>
        <end position="596"/>
    </location>
</feature>
<dbReference type="SUPFAM" id="SSF101447">
    <property type="entry name" value="Formin homology 2 domain (FH2 domain)"/>
    <property type="match status" value="1"/>
</dbReference>
<feature type="compositionally biased region" description="Basic and acidic residues" evidence="7">
    <location>
        <begin position="812"/>
        <end position="829"/>
    </location>
</feature>
<name>A0A7K5WIP8_9SYLV</name>
<feature type="compositionally biased region" description="Basic and acidic residues" evidence="7">
    <location>
        <begin position="553"/>
        <end position="596"/>
    </location>
</feature>
<reference evidence="11 12" key="1">
    <citation type="submission" date="2019-09" db="EMBL/GenBank/DDBJ databases">
        <title>Bird 10,000 Genomes (B10K) Project - Family phase.</title>
        <authorList>
            <person name="Zhang G."/>
        </authorList>
    </citation>
    <scope>NUCLEOTIDE SEQUENCE [LARGE SCALE GENOMIC DNA]</scope>
    <source>
        <strain evidence="11">B10K-DU-001-70</strain>
        <tissue evidence="11">Muscle</tissue>
    </source>
</reference>
<feature type="region of interest" description="Disordered" evidence="7">
    <location>
        <begin position="809"/>
        <end position="838"/>
    </location>
</feature>
<dbReference type="GO" id="GO:0055003">
    <property type="term" value="P:cardiac myofibril assembly"/>
    <property type="evidence" value="ECO:0007669"/>
    <property type="project" value="TreeGrafter"/>
</dbReference>
<dbReference type="InterPro" id="IPR011989">
    <property type="entry name" value="ARM-like"/>
</dbReference>
<dbReference type="InterPro" id="IPR014768">
    <property type="entry name" value="GBD/FH3_dom"/>
</dbReference>
<feature type="compositionally biased region" description="Basic residues" evidence="7">
    <location>
        <begin position="1509"/>
        <end position="1524"/>
    </location>
</feature>
<feature type="region of interest" description="Disordered" evidence="7">
    <location>
        <begin position="1493"/>
        <end position="1546"/>
    </location>
</feature>
<dbReference type="Gene3D" id="1.20.58.2220">
    <property type="entry name" value="Formin, FH2 domain"/>
    <property type="match status" value="1"/>
</dbReference>
<comment type="similarity">
    <text evidence="6">Belongs to the formin homology family.</text>
</comment>
<dbReference type="PANTHER" id="PTHR45920">
    <property type="entry name" value="FORMIN HOMOLOGY 2 DOMAIN CONTAINING, ISOFORM I"/>
    <property type="match status" value="1"/>
</dbReference>
<dbReference type="InterPro" id="IPR056771">
    <property type="entry name" value="FH3_FHOD1-3-like"/>
</dbReference>
<evidence type="ECO:0000259" key="9">
    <source>
        <dbReference type="PROSITE" id="PS51232"/>
    </source>
</evidence>
<feature type="compositionally biased region" description="Low complexity" evidence="7">
    <location>
        <begin position="749"/>
        <end position="758"/>
    </location>
</feature>
<dbReference type="SMART" id="SM00498">
    <property type="entry name" value="FH2"/>
    <property type="match status" value="1"/>
</dbReference>
<feature type="compositionally biased region" description="Acidic residues" evidence="7">
    <location>
        <begin position="340"/>
        <end position="366"/>
    </location>
</feature>
<feature type="compositionally biased region" description="Basic residues" evidence="7">
    <location>
        <begin position="1389"/>
        <end position="1403"/>
    </location>
</feature>
<feature type="compositionally biased region" description="Acidic residues" evidence="7">
    <location>
        <begin position="714"/>
        <end position="728"/>
    </location>
</feature>
<comment type="subcellular location">
    <subcellularLocation>
        <location evidence="1">Cytoplasm</location>
        <location evidence="1">Cytoskeleton</location>
    </subcellularLocation>
</comment>
<dbReference type="GO" id="GO:0030866">
    <property type="term" value="P:cortical actin cytoskeleton organization"/>
    <property type="evidence" value="ECO:0007669"/>
    <property type="project" value="TreeGrafter"/>
</dbReference>
<feature type="domain" description="DAD" evidence="8">
    <location>
        <begin position="1483"/>
        <end position="1515"/>
    </location>
</feature>
<feature type="compositionally biased region" description="Basic and acidic residues" evidence="7">
    <location>
        <begin position="733"/>
        <end position="747"/>
    </location>
</feature>
<feature type="compositionally biased region" description="Polar residues" evidence="7">
    <location>
        <begin position="621"/>
        <end position="641"/>
    </location>
</feature>
<evidence type="ECO:0000256" key="6">
    <source>
        <dbReference type="ARBA" id="ARBA00023449"/>
    </source>
</evidence>
<dbReference type="SUPFAM" id="SSF48371">
    <property type="entry name" value="ARM repeat"/>
    <property type="match status" value="1"/>
</dbReference>
<feature type="compositionally biased region" description="Basic and acidic residues" evidence="7">
    <location>
        <begin position="695"/>
        <end position="708"/>
    </location>
</feature>
<feature type="compositionally biased region" description="Low complexity" evidence="7">
    <location>
        <begin position="387"/>
        <end position="404"/>
    </location>
</feature>
<sequence length="1546" mass="173582">LDDCTLQLSHNGTYLDLESTLAEQRDELEGFQEDSGRGKKHSIILRTQLSVRVHACIEKLYNSNGRELRRALFSLKQIFQDDKDLVHEFVVAEGLTCLIKVGAEADQNYQNYILRALGQIMLYVDGMNGVINHNETIQWLYTLIGSKFRLVVKTALKLLLVFVEYTESNALLLIQAVSTVDEKRGAKPWSNIMEILEEKDGVDTELLVYAMTLVNKTLSGLPDQDSFYDVVDCLEELGIEAISQRHLNKKGTDLDLVEQFNIYEVTLRHEDGDESAEPPPSGRKDRRRASLGAGERRGLERRRSRRHSAQSVKSTLSAPASPCGQASFVLSHGQRVEELSEREDEYEEEEEEQPVTEPNTEDEGEEEPNRQVKASEVPDVHEAVKESFSQGSDSSAVSSAISPAERPLACSRAKSFSSNSSMLDSSVSHHNSVLSSPSSPATALLSSPQNSSASITPKASPTVEKLPYVPHTPFHLFSYDFEESPAPVKEKEAEMMRENRYNSYGITSSPRPYAGVSAPTTPTTRYGTTLSPPQETKSDRPALGGLLTSSFRQHQESLAAERERRRQEREERLQRIEREERNKFNRDYLDKREELRQAREERYKYLEKLAAEEYEKELKSRSVSRGRSELSLNLRSPSAPSSPVPKCVSPASIESQEELKTPSIPCGTPQPSEVSASEPEPETETEPEPEQEAEAEAKQGTETPKEIEATEVGPESEVEQGPEREPEESAILSEKERQNEEVNEKDNCSASSISSASSTLEREEREDKLTSDNETGPWSQTIQDAGVNEQCSNILNNKRFMLDMLYAHNKKPKDEEEKELEAKEEKKETEESEESLTSLASRISILQATKQAKDESVKKMEIGNLDNQGSVKAFAEKFNSGELAKGTAVPEDEISEQVPEKTPAQAKKESDYIWDQLMANPRELKIKDMDFTDLGEEDDVDVLDMDMGPGDSLVPPPPPPPSFLGLPPPPPPPLFGCPPPPPPSANLLAPPPLFSTPQGLGSPQVSRGQPAFIKKKKTIRLFWNEVRPFEWQCKNNKRCREFLWSKLEPIKVDTSKLEHLFESKSKELPVTKKTAADGKRQEIIVLDSKRSNAINIGLTVLPPPRTIKTAILNFDEYALNKEGIEKILTMIPTEEEKQKIQEAQLANPDVPLGSAEQFLLTLSSISELSARLQLWAFKMDYEIVEKEVAEPLLDLKEGMDQLEHNKTLGFILSTLLAIGNFLNGTNAKAFELSYLEKVPEVKDTVHKQSLLHHVCTMVVEKFPDSTDLYSEIGAITRSAKVDFEQLQENLCQMERRCKASWDHLKAIAKHEMKPSLKQKMSEFLKDCAERIIILKIVHRRIINRFHSFLLFMGHPPYAIREVNINKFCKIISEFALEYRTTRERVLQQKQKRANHRERNKTRGKMITDSGKFSSSSPPCQSQPQGLQYAEDAAEHENMKAVLKTCSAGGDSTMALGVRTRSRASRGRIGSWNAGNDDSPNATDDAADEIMDRIVKSATQVPSQRAVPRERKRSRANRKSLRRTLKSGLTPEEAKALGLISTSEMQV</sequence>
<dbReference type="PROSITE" id="PS51232">
    <property type="entry name" value="GBD_FH3"/>
    <property type="match status" value="1"/>
</dbReference>
<feature type="region of interest" description="Disordered" evidence="7">
    <location>
        <begin position="884"/>
        <end position="909"/>
    </location>
</feature>
<dbReference type="FunFam" id="1.20.58.2220:FF:000004">
    <property type="entry name" value="Formin homology 2 domain-containing 3"/>
    <property type="match status" value="1"/>
</dbReference>
<dbReference type="Proteomes" id="UP000557268">
    <property type="component" value="Unassembled WGS sequence"/>
</dbReference>
<evidence type="ECO:0000256" key="1">
    <source>
        <dbReference type="ARBA" id="ARBA00004245"/>
    </source>
</evidence>
<dbReference type="Pfam" id="PF24959">
    <property type="entry name" value="FH3_FHOD1-3"/>
    <property type="match status" value="1"/>
</dbReference>
<feature type="non-terminal residue" evidence="11">
    <location>
        <position position="1546"/>
    </location>
</feature>
<dbReference type="InterPro" id="IPR041387">
    <property type="entry name" value="FHOD1_GBD_N"/>
</dbReference>
<evidence type="ECO:0000256" key="7">
    <source>
        <dbReference type="SAM" id="MobiDB-lite"/>
    </source>
</evidence>
<gene>
    <name evidence="11" type="primary">Fhod3</name>
    <name evidence="11" type="ORF">HYLPRA_R14166</name>
</gene>
<feature type="region of interest" description="Disordered" evidence="7">
    <location>
        <begin position="268"/>
        <end position="467"/>
    </location>
</feature>
<dbReference type="PANTHER" id="PTHR45920:SF3">
    <property type="entry name" value="FH1_FH2 DOMAIN-CONTAINING PROTEIN 3"/>
    <property type="match status" value="1"/>
</dbReference>
<dbReference type="PROSITE" id="PS51444">
    <property type="entry name" value="FH2"/>
    <property type="match status" value="1"/>
</dbReference>
<keyword evidence="2" id="KW-0963">Cytoplasm</keyword>
<feature type="compositionally biased region" description="Basic residues" evidence="7">
    <location>
        <begin position="299"/>
        <end position="308"/>
    </location>
</feature>
<evidence type="ECO:0000259" key="8">
    <source>
        <dbReference type="PROSITE" id="PS51231"/>
    </source>
</evidence>